<dbReference type="GO" id="GO:0016020">
    <property type="term" value="C:membrane"/>
    <property type="evidence" value="ECO:0007669"/>
    <property type="project" value="TreeGrafter"/>
</dbReference>
<keyword evidence="7" id="KW-0732">Signal</keyword>
<dbReference type="InterPro" id="IPR015883">
    <property type="entry name" value="Glyco_hydro_20_cat"/>
</dbReference>
<comment type="similarity">
    <text evidence="2">Belongs to the glycosyl hydrolase 20 family.</text>
</comment>
<name>A0A5P8E6F1_9BACT</name>
<dbReference type="Pfam" id="PF00728">
    <property type="entry name" value="Glyco_hydro_20"/>
    <property type="match status" value="1"/>
</dbReference>
<dbReference type="PANTHER" id="PTHR22600:SF57">
    <property type="entry name" value="BETA-N-ACETYLHEXOSAMINIDASE"/>
    <property type="match status" value="1"/>
</dbReference>
<evidence type="ECO:0000256" key="7">
    <source>
        <dbReference type="SAM" id="SignalP"/>
    </source>
</evidence>
<dbReference type="SUPFAM" id="SSF55545">
    <property type="entry name" value="beta-N-acetylhexosaminidase-like domain"/>
    <property type="match status" value="1"/>
</dbReference>
<dbReference type="KEGG" id="alq:C7Y71_005780"/>
<evidence type="ECO:0000313" key="10">
    <source>
        <dbReference type="EMBL" id="QFQ12561.1"/>
    </source>
</evidence>
<evidence type="ECO:0000256" key="2">
    <source>
        <dbReference type="ARBA" id="ARBA00006285"/>
    </source>
</evidence>
<dbReference type="InterPro" id="IPR015882">
    <property type="entry name" value="HEX_bac_N"/>
</dbReference>
<keyword evidence="5" id="KW-0326">Glycosidase</keyword>
<proteinExistence type="inferred from homology"/>
<evidence type="ECO:0000256" key="6">
    <source>
        <dbReference type="PIRSR" id="PIRSR625705-1"/>
    </source>
</evidence>
<evidence type="ECO:0000256" key="5">
    <source>
        <dbReference type="ARBA" id="ARBA00023295"/>
    </source>
</evidence>
<gene>
    <name evidence="10" type="ORF">C7Y71_005780</name>
</gene>
<accession>A0A5P8E6F1</accession>
<dbReference type="CDD" id="cd06563">
    <property type="entry name" value="GH20_chitobiase-like"/>
    <property type="match status" value="1"/>
</dbReference>
<dbReference type="Pfam" id="PF02838">
    <property type="entry name" value="Glyco_hydro_20b"/>
    <property type="match status" value="1"/>
</dbReference>
<evidence type="ECO:0000259" key="8">
    <source>
        <dbReference type="Pfam" id="PF00728"/>
    </source>
</evidence>
<dbReference type="EMBL" id="CP033459">
    <property type="protein sequence ID" value="QFQ12561.1"/>
    <property type="molecule type" value="Genomic_DNA"/>
</dbReference>
<feature type="signal peptide" evidence="7">
    <location>
        <begin position="1"/>
        <end position="23"/>
    </location>
</feature>
<dbReference type="AlphaFoldDB" id="A0A5P8E6F1"/>
<feature type="active site" description="Proton donor" evidence="6">
    <location>
        <position position="337"/>
    </location>
</feature>
<dbReference type="EC" id="3.2.1.52" evidence="3"/>
<dbReference type="GO" id="GO:0005975">
    <property type="term" value="P:carbohydrate metabolic process"/>
    <property type="evidence" value="ECO:0007669"/>
    <property type="project" value="InterPro"/>
</dbReference>
<dbReference type="Gene3D" id="3.30.379.10">
    <property type="entry name" value="Chitobiase/beta-hexosaminidase domain 2-like"/>
    <property type="match status" value="1"/>
</dbReference>
<keyword evidence="11" id="KW-1185">Reference proteome</keyword>
<dbReference type="PANTHER" id="PTHR22600">
    <property type="entry name" value="BETA-HEXOSAMINIDASE"/>
    <property type="match status" value="1"/>
</dbReference>
<evidence type="ECO:0000256" key="4">
    <source>
        <dbReference type="ARBA" id="ARBA00022801"/>
    </source>
</evidence>
<dbReference type="SUPFAM" id="SSF51445">
    <property type="entry name" value="(Trans)glycosidases"/>
    <property type="match status" value="1"/>
</dbReference>
<dbReference type="OrthoDB" id="1006965at2"/>
<feature type="domain" description="Beta-hexosaminidase bacterial type N-terminal" evidence="9">
    <location>
        <begin position="27"/>
        <end position="156"/>
    </location>
</feature>
<organism evidence="10 11">
    <name type="scientific">Pseudoprevotella muciniphila</name>
    <dbReference type="NCBI Taxonomy" id="2133944"/>
    <lineage>
        <taxon>Bacteria</taxon>
        <taxon>Pseudomonadati</taxon>
        <taxon>Bacteroidota</taxon>
        <taxon>Bacteroidia</taxon>
        <taxon>Bacteroidales</taxon>
        <taxon>Prevotellaceae</taxon>
        <taxon>Pseudoprevotella</taxon>
    </lineage>
</organism>
<dbReference type="Gene3D" id="3.20.20.80">
    <property type="entry name" value="Glycosidases"/>
    <property type="match status" value="1"/>
</dbReference>
<dbReference type="GO" id="GO:0004563">
    <property type="term" value="F:beta-N-acetylhexosaminidase activity"/>
    <property type="evidence" value="ECO:0007669"/>
    <property type="project" value="UniProtKB-EC"/>
</dbReference>
<dbReference type="Proteomes" id="UP000249375">
    <property type="component" value="Chromosome"/>
</dbReference>
<keyword evidence="4" id="KW-0378">Hydrolase</keyword>
<protein>
    <recommendedName>
        <fullName evidence="3">beta-N-acetylhexosaminidase</fullName>
        <ecNumber evidence="3">3.2.1.52</ecNumber>
    </recommendedName>
</protein>
<dbReference type="InterPro" id="IPR017853">
    <property type="entry name" value="GH"/>
</dbReference>
<feature type="domain" description="Glycoside hydrolase family 20 catalytic" evidence="8">
    <location>
        <begin position="159"/>
        <end position="509"/>
    </location>
</feature>
<comment type="catalytic activity">
    <reaction evidence="1">
        <text>Hydrolysis of terminal non-reducing N-acetyl-D-hexosamine residues in N-acetyl-beta-D-hexosaminides.</text>
        <dbReference type="EC" id="3.2.1.52"/>
    </reaction>
</comment>
<evidence type="ECO:0000259" key="9">
    <source>
        <dbReference type="Pfam" id="PF02838"/>
    </source>
</evidence>
<dbReference type="PRINTS" id="PR00738">
    <property type="entry name" value="GLHYDRLASE20"/>
</dbReference>
<feature type="chain" id="PRO_5024422211" description="beta-N-acetylhexosaminidase" evidence="7">
    <location>
        <begin position="24"/>
        <end position="1056"/>
    </location>
</feature>
<dbReference type="InterPro" id="IPR029018">
    <property type="entry name" value="Hex-like_dom2"/>
</dbReference>
<dbReference type="GO" id="GO:0030203">
    <property type="term" value="P:glycosaminoglycan metabolic process"/>
    <property type="evidence" value="ECO:0007669"/>
    <property type="project" value="TreeGrafter"/>
</dbReference>
<evidence type="ECO:0000256" key="1">
    <source>
        <dbReference type="ARBA" id="ARBA00001231"/>
    </source>
</evidence>
<reference evidence="10 11" key="1">
    <citation type="submission" date="2018-11" db="EMBL/GenBank/DDBJ databases">
        <authorList>
            <person name="Na S.W."/>
            <person name="Baik M."/>
        </authorList>
    </citation>
    <scope>NUCLEOTIDE SEQUENCE [LARGE SCALE GENOMIC DNA]</scope>
    <source>
        <strain evidence="10 11">E39</strain>
    </source>
</reference>
<evidence type="ECO:0000256" key="3">
    <source>
        <dbReference type="ARBA" id="ARBA00012663"/>
    </source>
</evidence>
<evidence type="ECO:0000313" key="11">
    <source>
        <dbReference type="Proteomes" id="UP000249375"/>
    </source>
</evidence>
<dbReference type="InterPro" id="IPR025705">
    <property type="entry name" value="Beta_hexosaminidase_sua/sub"/>
</dbReference>
<sequence>MKKMKRSLIYTLLLLFVPIVAQAQSVNLTPWPKSITTGSGMFVFPKTFNINTINLDAAQMTEVKSFATDFSNATGLTATVASDDSAPVNVLYSSSVTDPEGYNLTITSSKISLQASTAVGVFYGLQSLKKMMPGNVMLGIFKPGEYTVPVVTIKDAPRFKYRGFMLDVSRHFFDVNEVKKILRLMSYYKMNFFHWHLTDDQGWRVQIDKYPKLTTVGATRSNSWNSSLKYGQYWTNSQYGPYFYTKDEIRDVVAYAEKLHITIVPEVDMPGHMCAAIAAYPEYSCTPNGNHSVQISGGVYNDVLNVANEGTVQFCKDVITELAELFPGERFNIGGDECPTTAWENNAECQAKVSSLGLSNYRQLQSIFIKEMSDHLVSLGKKVSVWNEAITAGNANTDLVAQTGAIVYCWNPTANSAAKAKNLGLQCIITPWETNASYYINRKANTQDYGAGYGQADNLKIMYNYQPIDNGVTYGVQGTFWCEHVSDVDHLEHLALPRLMGIAESGWTPLASKNFNQFVNRMKQDTAMLRMGGYNYHPQFIEYEGAEPTASDEDRVYPVSSTGLSGDSKKYYRIVTKATDERANRCWELIRSGSPLLTTYSSYSPAVGQLWTNTQAATTDAAYDYQMWAFEEDPNNPGKYALVCKALPDGSLKQNATAFNTNGYWSYDNSAKHYNFILGSGGYGAQGDNYYYTICSDQSTSQYMNHSMSGKGYRVNCYTDPASGNGGLWTFVPTFDISDITSTKQMRKEAQTLLTKARTYTSETEKNYGAFSQETVDALNAALSADNDNAVAEALAAVKNSILLPQKDDTILIANTWDTFNGATICVREGNSNLGNTEEVFAENAWVVNAARANTSAEMSVNMRLVSATTRGRYVGSPASSATGKLGNLVNTVSGYITLTYNPEEGDFIITNAATSSSTPLRYYPISIHSTSEPGTIGSDASAIRPQGTGWLPKAVRLFTYNCMTVSGTALGKKYYSCPIEELATPATPEFEGLYLSSMVNTSGNAYNLIYDDQPTGIALHTSGKAANGATYDLQGRRVSKAGKGIYVINGRKEIR</sequence>